<proteinExistence type="inferred from homology"/>
<evidence type="ECO:0000256" key="7">
    <source>
        <dbReference type="SAM" id="MobiDB-lite"/>
    </source>
</evidence>
<dbReference type="RefSeq" id="WP_089181979.1">
    <property type="nucleotide sequence ID" value="NZ_CP043427.1"/>
</dbReference>
<dbReference type="Pfam" id="PF00691">
    <property type="entry name" value="OmpA"/>
    <property type="match status" value="1"/>
</dbReference>
<evidence type="ECO:0000256" key="4">
    <source>
        <dbReference type="ARBA" id="ARBA00022692"/>
    </source>
</evidence>
<protein>
    <submittedName>
        <fullName evidence="9">Flagellar motor protein MotB</fullName>
    </submittedName>
</protein>
<dbReference type="EMBL" id="UFVD01000001">
    <property type="protein sequence ID" value="SUX11220.1"/>
    <property type="molecule type" value="Genomic_DNA"/>
</dbReference>
<dbReference type="SUPFAM" id="SSF103088">
    <property type="entry name" value="OmpA-like"/>
    <property type="match status" value="1"/>
</dbReference>
<dbReference type="PANTHER" id="PTHR30329">
    <property type="entry name" value="STATOR ELEMENT OF FLAGELLAR MOTOR COMPLEX"/>
    <property type="match status" value="1"/>
</dbReference>
<dbReference type="InterPro" id="IPR025713">
    <property type="entry name" value="MotB-like_N_dom"/>
</dbReference>
<dbReference type="PROSITE" id="PS51123">
    <property type="entry name" value="OMPA_2"/>
    <property type="match status" value="1"/>
</dbReference>
<keyword evidence="9" id="KW-0282">Flagellum</keyword>
<dbReference type="InterPro" id="IPR036737">
    <property type="entry name" value="OmpA-like_sf"/>
</dbReference>
<dbReference type="OrthoDB" id="5292153at2"/>
<organism evidence="9 10">
    <name type="scientific">Campylobacter sputorum subsp. sputorum</name>
    <dbReference type="NCBI Taxonomy" id="32024"/>
    <lineage>
        <taxon>Bacteria</taxon>
        <taxon>Pseudomonadati</taxon>
        <taxon>Campylobacterota</taxon>
        <taxon>Epsilonproteobacteria</taxon>
        <taxon>Campylobacterales</taxon>
        <taxon>Campylobacteraceae</taxon>
        <taxon>Campylobacter</taxon>
    </lineage>
</organism>
<evidence type="ECO:0000313" key="10">
    <source>
        <dbReference type="Proteomes" id="UP000254920"/>
    </source>
</evidence>
<gene>
    <name evidence="9" type="primary">motB</name>
    <name evidence="9" type="ORF">NCTC12475_01436</name>
</gene>
<keyword evidence="4 8" id="KW-0812">Transmembrane</keyword>
<feature type="compositionally biased region" description="Polar residues" evidence="7">
    <location>
        <begin position="70"/>
        <end position="88"/>
    </location>
</feature>
<name>A0A381DKV6_9BACT</name>
<feature type="region of interest" description="Disordered" evidence="7">
    <location>
        <begin position="65"/>
        <end position="88"/>
    </location>
</feature>
<keyword evidence="9" id="KW-0969">Cilium</keyword>
<dbReference type="AlphaFoldDB" id="A0A381DKV6"/>
<sequence>MAKKKKPQECPAGEKWAVPYADFLSLLLALFIALWAISDSSKSKTEALQTEFIKIFDHPKTVALKGQKSGGTENANKDSLSGKNSSANAESEVGEELMSLLDQKESQVALDFPASIKFLPRSSDINDPDIINFIKIVSLSIKKLPPQVNVEVRGYADDYSDDLENFKLASQRAYNVTKLLSQNGIDPKILTFSAHTSTKNVLKNANSKSVKIYFKVNKNDVKTQKSVLDSIENVQK</sequence>
<evidence type="ECO:0000256" key="1">
    <source>
        <dbReference type="ARBA" id="ARBA00004162"/>
    </source>
</evidence>
<keyword evidence="6 8" id="KW-0472">Membrane</keyword>
<dbReference type="GO" id="GO:0005886">
    <property type="term" value="C:plasma membrane"/>
    <property type="evidence" value="ECO:0007669"/>
    <property type="project" value="UniProtKB-SubCell"/>
</dbReference>
<reference evidence="9 10" key="1">
    <citation type="submission" date="2018-06" db="EMBL/GenBank/DDBJ databases">
        <authorList>
            <consortium name="Pathogen Informatics"/>
            <person name="Doyle S."/>
        </authorList>
    </citation>
    <scope>NUCLEOTIDE SEQUENCE [LARGE SCALE GENOMIC DNA]</scope>
    <source>
        <strain evidence="9 10">NCTC12475</strain>
    </source>
</reference>
<dbReference type="PANTHER" id="PTHR30329:SF21">
    <property type="entry name" value="LIPOPROTEIN YIAD-RELATED"/>
    <property type="match status" value="1"/>
</dbReference>
<evidence type="ECO:0000256" key="2">
    <source>
        <dbReference type="ARBA" id="ARBA00008914"/>
    </source>
</evidence>
<evidence type="ECO:0000256" key="8">
    <source>
        <dbReference type="SAM" id="Phobius"/>
    </source>
</evidence>
<keyword evidence="3" id="KW-1003">Cell membrane</keyword>
<comment type="subcellular location">
    <subcellularLocation>
        <location evidence="1">Cell membrane</location>
        <topology evidence="1">Single-pass membrane protein</topology>
    </subcellularLocation>
</comment>
<evidence type="ECO:0000313" key="9">
    <source>
        <dbReference type="EMBL" id="SUX11220.1"/>
    </source>
</evidence>
<keyword evidence="5 8" id="KW-1133">Transmembrane helix</keyword>
<evidence type="ECO:0000256" key="6">
    <source>
        <dbReference type="ARBA" id="ARBA00023136"/>
    </source>
</evidence>
<evidence type="ECO:0000256" key="3">
    <source>
        <dbReference type="ARBA" id="ARBA00022475"/>
    </source>
</evidence>
<comment type="similarity">
    <text evidence="2">Belongs to the MotB family.</text>
</comment>
<dbReference type="GeneID" id="93090083"/>
<evidence type="ECO:0000256" key="5">
    <source>
        <dbReference type="ARBA" id="ARBA00022989"/>
    </source>
</evidence>
<dbReference type="NCBIfam" id="NF006285">
    <property type="entry name" value="PRK08457.1"/>
    <property type="match status" value="1"/>
</dbReference>
<dbReference type="InterPro" id="IPR006665">
    <property type="entry name" value="OmpA-like"/>
</dbReference>
<feature type="transmembrane region" description="Helical" evidence="8">
    <location>
        <begin position="20"/>
        <end position="38"/>
    </location>
</feature>
<dbReference type="Gene3D" id="3.30.1330.60">
    <property type="entry name" value="OmpA-like domain"/>
    <property type="match status" value="1"/>
</dbReference>
<dbReference type="Pfam" id="PF13677">
    <property type="entry name" value="MotB_plug"/>
    <property type="match status" value="1"/>
</dbReference>
<keyword evidence="9" id="KW-0966">Cell projection</keyword>
<dbReference type="STRING" id="32024.GCA_000788295_01536"/>
<dbReference type="InterPro" id="IPR050330">
    <property type="entry name" value="Bact_OuterMem_StrucFunc"/>
</dbReference>
<dbReference type="Proteomes" id="UP000254920">
    <property type="component" value="Unassembled WGS sequence"/>
</dbReference>
<accession>A0A381DKV6</accession>
<keyword evidence="10" id="KW-1185">Reference proteome</keyword>